<gene>
    <name evidence="2" type="ORF">SAMN04487944_12811</name>
</gene>
<evidence type="ECO:0000313" key="2">
    <source>
        <dbReference type="EMBL" id="SES25349.1"/>
    </source>
</evidence>
<evidence type="ECO:0000256" key="1">
    <source>
        <dbReference type="SAM" id="Phobius"/>
    </source>
</evidence>
<accession>A0A1H9VUY4</accession>
<evidence type="ECO:0000313" key="3">
    <source>
        <dbReference type="Proteomes" id="UP000199687"/>
    </source>
</evidence>
<keyword evidence="1" id="KW-0812">Transmembrane</keyword>
<dbReference type="STRING" id="531814.SAMN04487944_12811"/>
<keyword evidence="3" id="KW-1185">Reference proteome</keyword>
<dbReference type="Proteomes" id="UP000199687">
    <property type="component" value="Unassembled WGS sequence"/>
</dbReference>
<protein>
    <submittedName>
        <fullName evidence="2">Uncharacterized protein</fullName>
    </submittedName>
</protein>
<dbReference type="AlphaFoldDB" id="A0A1H9VUY4"/>
<sequence>MIILVILIPVVSIMIGLYLITQGLWELRIGENQTRYAKLMFTGLFLVIILPVLIFLFGNLLNMQIG</sequence>
<dbReference type="RefSeq" id="WP_089744161.1">
    <property type="nucleotide sequence ID" value="NZ_FOGL01000028.1"/>
</dbReference>
<feature type="transmembrane region" description="Helical" evidence="1">
    <location>
        <begin position="39"/>
        <end position="61"/>
    </location>
</feature>
<dbReference type="EMBL" id="FOGL01000028">
    <property type="protein sequence ID" value="SES25349.1"/>
    <property type="molecule type" value="Genomic_DNA"/>
</dbReference>
<feature type="transmembrane region" description="Helical" evidence="1">
    <location>
        <begin position="6"/>
        <end position="27"/>
    </location>
</feature>
<reference evidence="2 3" key="1">
    <citation type="submission" date="2016-10" db="EMBL/GenBank/DDBJ databases">
        <authorList>
            <person name="de Groot N.N."/>
        </authorList>
    </citation>
    <scope>NUCLEOTIDE SEQUENCE [LARGE SCALE GENOMIC DNA]</scope>
    <source>
        <strain evidence="2 3">CGMCC 1.7727</strain>
    </source>
</reference>
<name>A0A1H9VUY4_9BACI</name>
<keyword evidence="1" id="KW-1133">Transmembrane helix</keyword>
<keyword evidence="1" id="KW-0472">Membrane</keyword>
<proteinExistence type="predicted"/>
<organism evidence="2 3">
    <name type="scientific">Gracilibacillus ureilyticus</name>
    <dbReference type="NCBI Taxonomy" id="531814"/>
    <lineage>
        <taxon>Bacteria</taxon>
        <taxon>Bacillati</taxon>
        <taxon>Bacillota</taxon>
        <taxon>Bacilli</taxon>
        <taxon>Bacillales</taxon>
        <taxon>Bacillaceae</taxon>
        <taxon>Gracilibacillus</taxon>
    </lineage>
</organism>